<gene>
    <name evidence="2" type="ORF">SSX86_028669</name>
</gene>
<proteinExistence type="predicted"/>
<feature type="domain" description="KIB1-4 beta-propeller" evidence="1">
    <location>
        <begin position="36"/>
        <end position="273"/>
    </location>
</feature>
<feature type="domain" description="KIB1-4 beta-propeller" evidence="1">
    <location>
        <begin position="455"/>
        <end position="666"/>
    </location>
</feature>
<dbReference type="EMBL" id="JBCNJP010000027">
    <property type="protein sequence ID" value="KAK9052041.1"/>
    <property type="molecule type" value="Genomic_DNA"/>
</dbReference>
<keyword evidence="3" id="KW-1185">Reference proteome</keyword>
<accession>A0AAP0C9V0</accession>
<name>A0AAP0C9V0_9ASTR</name>
<comment type="caution">
    <text evidence="2">The sequence shown here is derived from an EMBL/GenBank/DDBJ whole genome shotgun (WGS) entry which is preliminary data.</text>
</comment>
<dbReference type="PANTHER" id="PTHR40891:SF1">
    <property type="entry name" value="DUF295 DOMAIN-CONTAINING PROTEIN"/>
    <property type="match status" value="1"/>
</dbReference>
<reference evidence="2 3" key="1">
    <citation type="submission" date="2024-04" db="EMBL/GenBank/DDBJ databases">
        <title>The reference genome of an endangered Asteraceae, Deinandra increscens subsp. villosa, native to the Central Coast of California.</title>
        <authorList>
            <person name="Guilliams M."/>
            <person name="Hasenstab-Lehman K."/>
            <person name="Meyer R."/>
            <person name="Mcevoy S."/>
        </authorList>
    </citation>
    <scope>NUCLEOTIDE SEQUENCE [LARGE SCALE GENOMIC DNA]</scope>
    <source>
        <tissue evidence="2">Leaf</tissue>
    </source>
</reference>
<sequence>MEQNALACGIQLPHLSANYPWLIAKNLDGSGDEAFYTIHDHLCHYKCRIPKLLGRHIRGDFHGWVILSLKNMWSLWNPVISEIIDLPPLILNNSESVGQCCLSAPPDDPTSIFLLTITGKSTFVFCQLGFKTDRLRWTRMPYTRQLSGIIGRYGCFLESPTSYDGKVYALCNNDDYVIQIDIIFKNGEVLIKLLRFRECPTLPHDNPFPSLIPLLKGSPTELFYIMVAFNEVTKKTVGNVYLFKWAMTSMRWEDMVNIKDMVFFVDLSHDYSVYYNHAIASDLGGYVHIRDETGKMMYSYDVEDKTISLSSMAYPTGHMSLWECRPGGTHENSKLTFDYDKEEDKNSNKVDIRSAAYEEAELNESYLLNLPFHLLEVVMDHCIGVEYMCFRATCKSVYLAAPLIKWANETTSRRLYKYSLISPWLMVVDKTRGIFSFTDPVSGDKYFMKRSQISSIHYDKLLCSRFGWLLFRRKKNTTVFFNPFTSEIHELPNARGGFDCLCFSAPPTSPDCMVVGFSTFIEKATVHIHFVSGEQTWRSIHLDFVGAAPRHFRFPTFCGQDLCVICDKDEVYVFKKFSELQGLCYEKVACARSSGGKYYIVKRDEQLLLVIISEKIECVEVFKLNDYTKDWEKIECLGRYMIYIGDTTCMCIEAKLPEMENKIFFPRLHARNGKMIFYSLETLRYHRFDGKINEEIFGFGRVHVNTHAWIEPAWS</sequence>
<dbReference type="PANTHER" id="PTHR40891">
    <property type="entry name" value="DUF295 DOMAIN-CONTAINING PROTEIN"/>
    <property type="match status" value="1"/>
</dbReference>
<dbReference type="Pfam" id="PF03478">
    <property type="entry name" value="Beta-prop_KIB1-4"/>
    <property type="match status" value="2"/>
</dbReference>
<dbReference type="Proteomes" id="UP001408789">
    <property type="component" value="Unassembled WGS sequence"/>
</dbReference>
<evidence type="ECO:0000313" key="3">
    <source>
        <dbReference type="Proteomes" id="UP001408789"/>
    </source>
</evidence>
<evidence type="ECO:0000313" key="2">
    <source>
        <dbReference type="EMBL" id="KAK9052041.1"/>
    </source>
</evidence>
<evidence type="ECO:0000259" key="1">
    <source>
        <dbReference type="Pfam" id="PF03478"/>
    </source>
</evidence>
<organism evidence="2 3">
    <name type="scientific">Deinandra increscens subsp. villosa</name>
    <dbReference type="NCBI Taxonomy" id="3103831"/>
    <lineage>
        <taxon>Eukaryota</taxon>
        <taxon>Viridiplantae</taxon>
        <taxon>Streptophyta</taxon>
        <taxon>Embryophyta</taxon>
        <taxon>Tracheophyta</taxon>
        <taxon>Spermatophyta</taxon>
        <taxon>Magnoliopsida</taxon>
        <taxon>eudicotyledons</taxon>
        <taxon>Gunneridae</taxon>
        <taxon>Pentapetalae</taxon>
        <taxon>asterids</taxon>
        <taxon>campanulids</taxon>
        <taxon>Asterales</taxon>
        <taxon>Asteraceae</taxon>
        <taxon>Asteroideae</taxon>
        <taxon>Heliantheae alliance</taxon>
        <taxon>Madieae</taxon>
        <taxon>Madiinae</taxon>
        <taxon>Deinandra</taxon>
    </lineage>
</organism>
<protein>
    <recommendedName>
        <fullName evidence="1">KIB1-4 beta-propeller domain-containing protein</fullName>
    </recommendedName>
</protein>
<dbReference type="AlphaFoldDB" id="A0AAP0C9V0"/>
<dbReference type="InterPro" id="IPR005174">
    <property type="entry name" value="KIB1-4_b-propeller"/>
</dbReference>